<dbReference type="EMBL" id="JAKJXP020000069">
    <property type="protein sequence ID" value="KAK7750167.1"/>
    <property type="molecule type" value="Genomic_DNA"/>
</dbReference>
<gene>
    <name evidence="1" type="ORF">SLS62_007918</name>
</gene>
<name>A0AAN9YPW4_9PEZI</name>
<reference evidence="1 2" key="1">
    <citation type="submission" date="2024-02" db="EMBL/GenBank/DDBJ databases">
        <title>De novo assembly and annotation of 12 fungi associated with fruit tree decline syndrome in Ontario, Canada.</title>
        <authorList>
            <person name="Sulman M."/>
            <person name="Ellouze W."/>
            <person name="Ilyukhin E."/>
        </authorList>
    </citation>
    <scope>NUCLEOTIDE SEQUENCE [LARGE SCALE GENOMIC DNA]</scope>
    <source>
        <strain evidence="1 2">M11/M66-122</strain>
    </source>
</reference>
<proteinExistence type="predicted"/>
<evidence type="ECO:0000313" key="1">
    <source>
        <dbReference type="EMBL" id="KAK7750167.1"/>
    </source>
</evidence>
<accession>A0AAN9YPW4</accession>
<protein>
    <submittedName>
        <fullName evidence="1">Uncharacterized protein</fullName>
    </submittedName>
</protein>
<keyword evidence="2" id="KW-1185">Reference proteome</keyword>
<dbReference type="Proteomes" id="UP001320420">
    <property type="component" value="Unassembled WGS sequence"/>
</dbReference>
<comment type="caution">
    <text evidence="1">The sequence shown here is derived from an EMBL/GenBank/DDBJ whole genome shotgun (WGS) entry which is preliminary data.</text>
</comment>
<organism evidence="1 2">
    <name type="scientific">Diatrype stigma</name>
    <dbReference type="NCBI Taxonomy" id="117547"/>
    <lineage>
        <taxon>Eukaryota</taxon>
        <taxon>Fungi</taxon>
        <taxon>Dikarya</taxon>
        <taxon>Ascomycota</taxon>
        <taxon>Pezizomycotina</taxon>
        <taxon>Sordariomycetes</taxon>
        <taxon>Xylariomycetidae</taxon>
        <taxon>Xylariales</taxon>
        <taxon>Diatrypaceae</taxon>
        <taxon>Diatrype</taxon>
    </lineage>
</organism>
<evidence type="ECO:0000313" key="2">
    <source>
        <dbReference type="Proteomes" id="UP001320420"/>
    </source>
</evidence>
<dbReference type="AlphaFoldDB" id="A0AAN9YPW4"/>
<sequence>MWVSVLVRPDSEMVVRVQLVVFHDEGTEDALSGGVVVSGAVPVPVPVAAVTLYVVEQVSVGVIHSSVQVELDGYGGAVTKGVPLALPLGAGRPPLGELVMGGDPEPELDSVEFGNGHSVVTEADSSDVPVGAVTLPPLGIELGDVAGTVVELRLGNGGMLLPEGSGNTVPIVTPVPLGVGIIPVPVPLDEVVGIEVGAVGDGTLFALALEFDVGKGAGADAIEPVNDDVWIVIKPEGPLDRRNVVVPVVVRVVGKTPVGEVIGPVSLASVDDGDDDTLLLVLKEPV</sequence>